<dbReference type="SUPFAM" id="SSF53067">
    <property type="entry name" value="Actin-like ATPase domain"/>
    <property type="match status" value="2"/>
</dbReference>
<comment type="similarity">
    <text evidence="1 7">Belongs to the FGGY kinase family.</text>
</comment>
<dbReference type="PANTHER" id="PTHR10196:SF78">
    <property type="entry name" value="GLYCEROL KINASE"/>
    <property type="match status" value="1"/>
</dbReference>
<evidence type="ECO:0000256" key="3">
    <source>
        <dbReference type="ARBA" id="ARBA00022741"/>
    </source>
</evidence>
<keyword evidence="4 7" id="KW-0418">Kinase</keyword>
<dbReference type="Pfam" id="PF00370">
    <property type="entry name" value="FGGY_N"/>
    <property type="match status" value="1"/>
</dbReference>
<sequence length="499" mass="52302">MSETLLLALDQGTTSTRAILFDGRGKAIAEAGKPLEQHYPADGWVEHDAAEIFQASVEVLKAAVQKAGRAMAEVTAIGITNQRETVVIWDKATGEPIHKAIVWQDRRTAPTCERLRAAGHEARVSETTGLLLDPYFSGTKIAWMLDEVPGARARAAAGELLCGTMDAWVIWKLTGGRVHATDATNASRTLLFDLKTQAWSAEMLDLLDVPAALLPQVLDCAADYGAADAGLLGAAVPIRGVAGDQQAALMGQGCVKAGEMKATYGTGCFMLVNTGEFLAPSRARLLTTVAARLGGRPTYALEGSIFIAGAALQWINEGLGVASGGSGVEALAQTARPDHGVVLVPAFTGLGAPWWDADARGALFGLTRDAGLAEIAQAAFDACALQTRDLIEAMRADAPQAFGAGVELRIDGGMSRSAWFSQRLADLTGVAVGRASYQETTALGAALFAGLGAGVYATVEEAASARPATERYDPALNAHAREGAYARWLDAVARVRTQT</sequence>
<dbReference type="InterPro" id="IPR018485">
    <property type="entry name" value="FGGY_C"/>
</dbReference>
<keyword evidence="2 7" id="KW-0808">Transferase</keyword>
<dbReference type="PANTHER" id="PTHR10196">
    <property type="entry name" value="SUGAR KINASE"/>
    <property type="match status" value="1"/>
</dbReference>
<reference evidence="11" key="1">
    <citation type="journal article" date="2019" name="Int. J. Syst. Evol. Microbiol.">
        <title>The Global Catalogue of Microorganisms (GCM) 10K type strain sequencing project: providing services to taxonomists for standard genome sequencing and annotation.</title>
        <authorList>
            <consortium name="The Broad Institute Genomics Platform"/>
            <consortium name="The Broad Institute Genome Sequencing Center for Infectious Disease"/>
            <person name="Wu L."/>
            <person name="Ma J."/>
        </authorList>
    </citation>
    <scope>NUCLEOTIDE SEQUENCE [LARGE SCALE GENOMIC DNA]</scope>
    <source>
        <strain evidence="11">CCUG 55074</strain>
    </source>
</reference>
<dbReference type="InterPro" id="IPR018484">
    <property type="entry name" value="FGGY_N"/>
</dbReference>
<dbReference type="Gene3D" id="3.30.420.40">
    <property type="match status" value="2"/>
</dbReference>
<proteinExistence type="inferred from homology"/>
<dbReference type="NCBIfam" id="TIGR01311">
    <property type="entry name" value="glycerol_kin"/>
    <property type="match status" value="1"/>
</dbReference>
<dbReference type="Proteomes" id="UP001597216">
    <property type="component" value="Unassembled WGS sequence"/>
</dbReference>
<evidence type="ECO:0000256" key="2">
    <source>
        <dbReference type="ARBA" id="ARBA00022679"/>
    </source>
</evidence>
<evidence type="ECO:0000256" key="6">
    <source>
        <dbReference type="ARBA" id="ARBA00022840"/>
    </source>
</evidence>
<evidence type="ECO:0000259" key="8">
    <source>
        <dbReference type="Pfam" id="PF00370"/>
    </source>
</evidence>
<evidence type="ECO:0000313" key="11">
    <source>
        <dbReference type="Proteomes" id="UP001597216"/>
    </source>
</evidence>
<organism evidence="10 11">
    <name type="scientific">Phenylobacterium conjunctum</name>
    <dbReference type="NCBI Taxonomy" id="1298959"/>
    <lineage>
        <taxon>Bacteria</taxon>
        <taxon>Pseudomonadati</taxon>
        <taxon>Pseudomonadota</taxon>
        <taxon>Alphaproteobacteria</taxon>
        <taxon>Caulobacterales</taxon>
        <taxon>Caulobacteraceae</taxon>
        <taxon>Phenylobacterium</taxon>
    </lineage>
</organism>
<dbReference type="RefSeq" id="WP_377352991.1">
    <property type="nucleotide sequence ID" value="NZ_JBHTLQ010000010.1"/>
</dbReference>
<keyword evidence="5" id="KW-0319">Glycerol metabolism</keyword>
<keyword evidence="6" id="KW-0067">ATP-binding</keyword>
<keyword evidence="11" id="KW-1185">Reference proteome</keyword>
<feature type="domain" description="Carbohydrate kinase FGGY N-terminal" evidence="8">
    <location>
        <begin position="6"/>
        <end position="251"/>
    </location>
</feature>
<feature type="domain" description="Carbohydrate kinase FGGY C-terminal" evidence="9">
    <location>
        <begin position="261"/>
        <end position="451"/>
    </location>
</feature>
<gene>
    <name evidence="10" type="primary">glpK</name>
    <name evidence="10" type="ORF">ACFQ27_06285</name>
</gene>
<evidence type="ECO:0000259" key="9">
    <source>
        <dbReference type="Pfam" id="PF02782"/>
    </source>
</evidence>
<dbReference type="CDD" id="cd07786">
    <property type="entry name" value="FGGY_EcGK_like"/>
    <property type="match status" value="1"/>
</dbReference>
<dbReference type="EMBL" id="JBHTLQ010000010">
    <property type="protein sequence ID" value="MFD1190182.1"/>
    <property type="molecule type" value="Genomic_DNA"/>
</dbReference>
<dbReference type="InterPro" id="IPR018483">
    <property type="entry name" value="Carb_kinase_FGGY_CS"/>
</dbReference>
<dbReference type="InterPro" id="IPR043129">
    <property type="entry name" value="ATPase_NBD"/>
</dbReference>
<keyword evidence="3" id="KW-0547">Nucleotide-binding</keyword>
<dbReference type="InterPro" id="IPR000577">
    <property type="entry name" value="Carb_kinase_FGGY"/>
</dbReference>
<dbReference type="NCBIfam" id="NF000756">
    <property type="entry name" value="PRK00047.1"/>
    <property type="match status" value="1"/>
</dbReference>
<dbReference type="PIRSF" id="PIRSF000538">
    <property type="entry name" value="GlpK"/>
    <property type="match status" value="1"/>
</dbReference>
<evidence type="ECO:0000256" key="4">
    <source>
        <dbReference type="ARBA" id="ARBA00022777"/>
    </source>
</evidence>
<dbReference type="PROSITE" id="PS00445">
    <property type="entry name" value="FGGY_KINASES_2"/>
    <property type="match status" value="1"/>
</dbReference>
<evidence type="ECO:0000256" key="7">
    <source>
        <dbReference type="RuleBase" id="RU003733"/>
    </source>
</evidence>
<evidence type="ECO:0000256" key="1">
    <source>
        <dbReference type="ARBA" id="ARBA00009156"/>
    </source>
</evidence>
<evidence type="ECO:0000256" key="5">
    <source>
        <dbReference type="ARBA" id="ARBA00022798"/>
    </source>
</evidence>
<dbReference type="InterPro" id="IPR005999">
    <property type="entry name" value="Glycerol_kin"/>
</dbReference>
<evidence type="ECO:0000313" key="10">
    <source>
        <dbReference type="EMBL" id="MFD1190182.1"/>
    </source>
</evidence>
<dbReference type="Pfam" id="PF02782">
    <property type="entry name" value="FGGY_C"/>
    <property type="match status" value="1"/>
</dbReference>
<dbReference type="GO" id="GO:0004370">
    <property type="term" value="F:glycerol kinase activity"/>
    <property type="evidence" value="ECO:0007669"/>
    <property type="project" value="UniProtKB-EC"/>
</dbReference>
<name>A0ABW3T2F8_9CAUL</name>
<comment type="caution">
    <text evidence="10">The sequence shown here is derived from an EMBL/GenBank/DDBJ whole genome shotgun (WGS) entry which is preliminary data.</text>
</comment>
<accession>A0ABW3T2F8</accession>
<dbReference type="PROSITE" id="PS00933">
    <property type="entry name" value="FGGY_KINASES_1"/>
    <property type="match status" value="1"/>
</dbReference>
<dbReference type="EC" id="2.7.1.30" evidence="10"/>
<protein>
    <submittedName>
        <fullName evidence="10">Glycerol kinase GlpK</fullName>
        <ecNumber evidence="10">2.7.1.30</ecNumber>
    </submittedName>
</protein>